<dbReference type="GO" id="GO:0005524">
    <property type="term" value="F:ATP binding"/>
    <property type="evidence" value="ECO:0007669"/>
    <property type="project" value="UniProtKB-KW"/>
</dbReference>
<keyword evidence="3" id="KW-0067">ATP-binding</keyword>
<dbReference type="Pfam" id="PF00004">
    <property type="entry name" value="AAA"/>
    <property type="match status" value="1"/>
</dbReference>
<dbReference type="CDD" id="cd19481">
    <property type="entry name" value="RecA-like_protease"/>
    <property type="match status" value="1"/>
</dbReference>
<feature type="domain" description="AAA+ ATPase" evidence="4">
    <location>
        <begin position="265"/>
        <end position="514"/>
    </location>
</feature>
<feature type="domain" description="AAA+ ATPase" evidence="4">
    <location>
        <begin position="521"/>
        <end position="651"/>
    </location>
</feature>
<dbReference type="InterPro" id="IPR050221">
    <property type="entry name" value="26S_Proteasome_ATPase"/>
</dbReference>
<dbReference type="AlphaFoldDB" id="A0A402CKD3"/>
<evidence type="ECO:0000313" key="6">
    <source>
        <dbReference type="Proteomes" id="UP000287519"/>
    </source>
</evidence>
<evidence type="ECO:0000259" key="4">
    <source>
        <dbReference type="SMART" id="SM00382"/>
    </source>
</evidence>
<comment type="similarity">
    <text evidence="1">Belongs to the AAA ATPase family.</text>
</comment>
<dbReference type="Pfam" id="PF22977">
    <property type="entry name" value="WHD"/>
    <property type="match status" value="1"/>
</dbReference>
<dbReference type="Proteomes" id="UP000287519">
    <property type="component" value="Unassembled WGS sequence"/>
</dbReference>
<evidence type="ECO:0000256" key="3">
    <source>
        <dbReference type="ARBA" id="ARBA00022840"/>
    </source>
</evidence>
<gene>
    <name evidence="5" type="ORF">Rhow_008394</name>
</gene>
<dbReference type="PANTHER" id="PTHR23073">
    <property type="entry name" value="26S PROTEASOME REGULATORY SUBUNIT"/>
    <property type="match status" value="1"/>
</dbReference>
<evidence type="ECO:0000313" key="5">
    <source>
        <dbReference type="EMBL" id="GCE44096.1"/>
    </source>
</evidence>
<dbReference type="EMBL" id="BHYM01000087">
    <property type="protein sequence ID" value="GCE44096.1"/>
    <property type="molecule type" value="Genomic_DNA"/>
</dbReference>
<accession>A0A402CKD3</accession>
<reference evidence="5 6" key="1">
    <citation type="submission" date="2018-11" db="EMBL/GenBank/DDBJ databases">
        <title>Microbial catabolism of amino acid.</title>
        <authorList>
            <person name="Hibi M."/>
            <person name="Ogawa J."/>
        </authorList>
    </citation>
    <scope>NUCLEOTIDE SEQUENCE [LARGE SCALE GENOMIC DNA]</scope>
    <source>
        <strain evidence="5 6">C31-06</strain>
    </source>
</reference>
<dbReference type="SUPFAM" id="SSF52540">
    <property type="entry name" value="P-loop containing nucleoside triphosphate hydrolases"/>
    <property type="match status" value="2"/>
</dbReference>
<dbReference type="GO" id="GO:0016887">
    <property type="term" value="F:ATP hydrolysis activity"/>
    <property type="evidence" value="ECO:0007669"/>
    <property type="project" value="InterPro"/>
</dbReference>
<name>A0A402CKD3_RHOWR</name>
<evidence type="ECO:0000256" key="1">
    <source>
        <dbReference type="ARBA" id="ARBA00006914"/>
    </source>
</evidence>
<dbReference type="InterPro" id="IPR027417">
    <property type="entry name" value="P-loop_NTPase"/>
</dbReference>
<comment type="caution">
    <text evidence="5">The sequence shown here is derived from an EMBL/GenBank/DDBJ whole genome shotgun (WGS) entry which is preliminary data.</text>
</comment>
<protein>
    <submittedName>
        <fullName evidence="5">ATPase, AAA family</fullName>
    </submittedName>
</protein>
<dbReference type="OrthoDB" id="9802352at2"/>
<dbReference type="InterPro" id="IPR003959">
    <property type="entry name" value="ATPase_AAA_core"/>
</dbReference>
<keyword evidence="2" id="KW-0547">Nucleotide-binding</keyword>
<dbReference type="RefSeq" id="WP_124395742.1">
    <property type="nucleotide sequence ID" value="NZ_BHYM01000087.1"/>
</dbReference>
<dbReference type="SMART" id="SM00382">
    <property type="entry name" value="AAA"/>
    <property type="match status" value="2"/>
</dbReference>
<proteinExistence type="inferred from homology"/>
<dbReference type="Gene3D" id="3.40.50.300">
    <property type="entry name" value="P-loop containing nucleotide triphosphate hydrolases"/>
    <property type="match status" value="1"/>
</dbReference>
<evidence type="ECO:0000256" key="2">
    <source>
        <dbReference type="ARBA" id="ARBA00022741"/>
    </source>
</evidence>
<organism evidence="5 6">
    <name type="scientific">Rhodococcus wratislaviensis</name>
    <name type="common">Tsukamurella wratislaviensis</name>
    <dbReference type="NCBI Taxonomy" id="44752"/>
    <lineage>
        <taxon>Bacteria</taxon>
        <taxon>Bacillati</taxon>
        <taxon>Actinomycetota</taxon>
        <taxon>Actinomycetes</taxon>
        <taxon>Mycobacteriales</taxon>
        <taxon>Nocardiaceae</taxon>
        <taxon>Rhodococcus</taxon>
    </lineage>
</organism>
<keyword evidence="6" id="KW-1185">Reference proteome</keyword>
<sequence length="759" mass="83749">MNDQTPPPYQDDAEYLWDELARVEFLVRARVAAWTQLQAAAGKPAEYWGLVHISDEEVTAYLDQGFAAPDRRIDIADGLVAAFREAYLAAGQDIEARRAQTVHISQFRLPHLAAAFGLEPIDLDLLLLTTLPELDPRYRLVYGYLQNDASRALPTVELLTEILQPVASNPGVVLARLAAGAPLRANRLLRVDAEQIGAEAPGRRRVAADERIVRYMLGDDTAGDGPLRALKRAPGRGWDGYVAPDDRLNQLNAIGMWCSRRASTGGGVIFLHGARGSGRTTTAQVVATSAGIALLQADIATLRAEGEHWSFAVELCYREARLRKAALLWQGADTLFNGGEPTQEFTQLLDRASSAGLLTFVEAVENWEPTDHSRTPILRLSFPDPDYDTRLQVWQHYLPSHEEFAMPVPDSAALVQSLAGAYQLTPGQIVEAVASAHASATVRDPARGLLTTEDLVDGCRLQSGRRLVQVAQRMEPRPGLNYEDLVLAPPNRRQLDELRARIALRSQLADTGIERRLPNAHGLLVMFTGSSGTGKTMAAELLAQEQGVDLYKIDLAEVVSKYIGETEKNLRRVFREAEDANAIIFFDEADALFGKRGAVHEAKDRWANIEVNFLLQRVEQFAGIVIIATNLRQNIDEAFLRRIHVVVEFPFPDANARLRIWQRMLPASGEVESPNDDELRDLAERFRLPGGSIRNVVVDAAFRALDTGGVPPRITLRHIAASLAREFQKVGKPLTAGEFGAEMYRWIEADVLMSVPTGA</sequence>
<dbReference type="InterPro" id="IPR054472">
    <property type="entry name" value="WHD"/>
</dbReference>
<dbReference type="InterPro" id="IPR003593">
    <property type="entry name" value="AAA+_ATPase"/>
</dbReference>